<dbReference type="EMBL" id="KY056625">
    <property type="protein sequence ID" value="ARO46432.1"/>
    <property type="molecule type" value="mRNA"/>
</dbReference>
<feature type="chain" id="PRO_5010878573" evidence="1">
    <location>
        <begin position="20"/>
        <end position="146"/>
    </location>
</feature>
<dbReference type="GO" id="GO:0005549">
    <property type="term" value="F:odorant binding"/>
    <property type="evidence" value="ECO:0007669"/>
    <property type="project" value="InterPro"/>
</dbReference>
<dbReference type="CDD" id="cd23992">
    <property type="entry name" value="PBP_GOBP"/>
    <property type="match status" value="1"/>
</dbReference>
<evidence type="ECO:0000256" key="1">
    <source>
        <dbReference type="SAM" id="SignalP"/>
    </source>
</evidence>
<name>A0A1W6QYT9_9HEMI</name>
<dbReference type="InterPro" id="IPR036728">
    <property type="entry name" value="PBP_GOBP_sf"/>
</dbReference>
<accession>A0A1W6QYT9</accession>
<keyword evidence="1" id="KW-0732">Signal</keyword>
<dbReference type="AlphaFoldDB" id="A0A1W6QYT9"/>
<proteinExistence type="evidence at transcript level"/>
<dbReference type="SUPFAM" id="SSF47565">
    <property type="entry name" value="Insect pheromone/odorant-binding proteins"/>
    <property type="match status" value="1"/>
</dbReference>
<sequence>MQAPLFIAASALCIVGVLSAPPSKPTTKEIVHATSKKCGAQTKATQEQLGLVYTDALPKDEVERCYLECVFAEVGVVKDNKFSEEGSLKLSELTFRDPKEKHLADQLIATCSKEIAVKSEEKCSLGRAVRECFAKHGKEVKFFPHA</sequence>
<evidence type="ECO:0000313" key="2">
    <source>
        <dbReference type="EMBL" id="ARO46432.1"/>
    </source>
</evidence>
<reference evidence="2" key="1">
    <citation type="submission" date="2016-10" db="EMBL/GenBank/DDBJ databases">
        <authorList>
            <person name="Varghese N."/>
        </authorList>
    </citation>
    <scope>NUCLEOTIDE SEQUENCE</scope>
</reference>
<protein>
    <submittedName>
        <fullName evidence="2">Odorant binding protein 3</fullName>
    </submittedName>
</protein>
<dbReference type="Gene3D" id="1.10.238.20">
    <property type="entry name" value="Pheromone/general odorant binding protein domain"/>
    <property type="match status" value="1"/>
</dbReference>
<dbReference type="InterPro" id="IPR006170">
    <property type="entry name" value="PBP/GOBP"/>
</dbReference>
<dbReference type="Pfam" id="PF01395">
    <property type="entry name" value="PBP_GOBP"/>
    <property type="match status" value="1"/>
</dbReference>
<organism evidence="2">
    <name type="scientific">Pachypeltis micranthus</name>
    <dbReference type="NCBI Taxonomy" id="1983339"/>
    <lineage>
        <taxon>Eukaryota</taxon>
        <taxon>Metazoa</taxon>
        <taxon>Ecdysozoa</taxon>
        <taxon>Arthropoda</taxon>
        <taxon>Hexapoda</taxon>
        <taxon>Insecta</taxon>
        <taxon>Pterygota</taxon>
        <taxon>Neoptera</taxon>
        <taxon>Paraneoptera</taxon>
        <taxon>Hemiptera</taxon>
        <taxon>Heteroptera</taxon>
        <taxon>Panheteroptera</taxon>
        <taxon>Cimicomorpha</taxon>
        <taxon>Miridae</taxon>
        <taxon>Monaloniini</taxon>
        <taxon>Pachypeltis</taxon>
    </lineage>
</organism>
<feature type="signal peptide" evidence="1">
    <location>
        <begin position="1"/>
        <end position="19"/>
    </location>
</feature>
<reference evidence="2" key="2">
    <citation type="journal article" date="2017" name="J. Asia-Pac. Entomol.">
        <title>Chemosensory genes from Pachypeltis micranthus, a natural enemy of the climbing hemp vine.</title>
        <authorList>
            <person name="Liu N.-Y."/>
            <person name="Zhu J.-Y."/>
            <person name="Ji M."/>
            <person name="Yang B."/>
            <person name="Ze S.-Z."/>
        </authorList>
    </citation>
    <scope>NUCLEOTIDE SEQUENCE</scope>
</reference>